<proteinExistence type="predicted"/>
<gene>
    <name evidence="1" type="ORF">ITI46_27965</name>
</gene>
<accession>A0ABS3XJ71</accession>
<dbReference type="SUPFAM" id="SSF109854">
    <property type="entry name" value="DinB/YfiT-like putative metalloenzymes"/>
    <property type="match status" value="1"/>
</dbReference>
<evidence type="ECO:0000313" key="1">
    <source>
        <dbReference type="EMBL" id="MBO8195455.1"/>
    </source>
</evidence>
<dbReference type="Proteomes" id="UP001519064">
    <property type="component" value="Unassembled WGS sequence"/>
</dbReference>
<sequence>MTEEQAVGGAPVALAARWPDDTREPLPLVGDERELLTRYLDWYRETLLLKCTGVPPEALSERTVPPSAMSLHGLVRHLAAVERWWFRIQLAEEEVPLLYYSDDDPDQDFGSLEGDPAEALAAWRAECERSREITAAMALDATGTHARTGRPVSLRRVLIHMIAEYAQHCGHADLLRERTDGATGH</sequence>
<dbReference type="InterPro" id="IPR007061">
    <property type="entry name" value="MST-like"/>
</dbReference>
<reference evidence="1 2" key="1">
    <citation type="submission" date="2020-11" db="EMBL/GenBank/DDBJ databases">
        <title>Streptomyces spirodelae sp. nov., isolated from duckweed.</title>
        <authorList>
            <person name="Saimee Y."/>
            <person name="Duangmal K."/>
        </authorList>
    </citation>
    <scope>NUCLEOTIDE SEQUENCE [LARGE SCALE GENOMIC DNA]</scope>
    <source>
        <strain evidence="1 2">S16-07</strain>
    </source>
</reference>
<evidence type="ECO:0000313" key="2">
    <source>
        <dbReference type="Proteomes" id="UP001519064"/>
    </source>
</evidence>
<name>A0ABS3XJ71_9ACTN</name>
<protein>
    <submittedName>
        <fullName evidence="1">DinB family protein</fullName>
    </submittedName>
</protein>
<organism evidence="1 2">
    <name type="scientific">Streptomyces oryzae</name>
    <dbReference type="NCBI Taxonomy" id="1434886"/>
    <lineage>
        <taxon>Bacteria</taxon>
        <taxon>Bacillati</taxon>
        <taxon>Actinomycetota</taxon>
        <taxon>Actinomycetes</taxon>
        <taxon>Kitasatosporales</taxon>
        <taxon>Streptomycetaceae</taxon>
        <taxon>Streptomyces</taxon>
    </lineage>
</organism>
<dbReference type="EMBL" id="JADKMA010000192">
    <property type="protein sequence ID" value="MBO8195455.1"/>
    <property type="molecule type" value="Genomic_DNA"/>
</dbReference>
<dbReference type="Pfam" id="PF04978">
    <property type="entry name" value="MST"/>
    <property type="match status" value="1"/>
</dbReference>
<dbReference type="InterPro" id="IPR034660">
    <property type="entry name" value="DinB/YfiT-like"/>
</dbReference>
<dbReference type="Gene3D" id="1.20.120.450">
    <property type="entry name" value="dinb family like domain"/>
    <property type="match status" value="1"/>
</dbReference>
<dbReference type="RefSeq" id="WP_209242690.1">
    <property type="nucleotide sequence ID" value="NZ_JADKMA010000192.1"/>
</dbReference>
<keyword evidence="2" id="KW-1185">Reference proteome</keyword>
<comment type="caution">
    <text evidence="1">The sequence shown here is derived from an EMBL/GenBank/DDBJ whole genome shotgun (WGS) entry which is preliminary data.</text>
</comment>